<accession>A0AA88CEM5</accession>
<evidence type="ECO:0000256" key="1">
    <source>
        <dbReference type="SAM" id="SignalP"/>
    </source>
</evidence>
<organism evidence="2 3">
    <name type="scientific">Pseudoduganella plicata</name>
    <dbReference type="NCBI Taxonomy" id="321984"/>
    <lineage>
        <taxon>Bacteria</taxon>
        <taxon>Pseudomonadati</taxon>
        <taxon>Pseudomonadota</taxon>
        <taxon>Betaproteobacteria</taxon>
        <taxon>Burkholderiales</taxon>
        <taxon>Oxalobacteraceae</taxon>
        <taxon>Telluria group</taxon>
        <taxon>Pseudoduganella</taxon>
    </lineage>
</organism>
<evidence type="ECO:0000313" key="3">
    <source>
        <dbReference type="Proteomes" id="UP000619512"/>
    </source>
</evidence>
<keyword evidence="1" id="KW-0732">Signal</keyword>
<dbReference type="Proteomes" id="UP000619512">
    <property type="component" value="Unassembled WGS sequence"/>
</dbReference>
<evidence type="ECO:0008006" key="4">
    <source>
        <dbReference type="Google" id="ProtNLM"/>
    </source>
</evidence>
<comment type="caution">
    <text evidence="2">The sequence shown here is derived from an EMBL/GenBank/DDBJ whole genome shotgun (WGS) entry which is preliminary data.</text>
</comment>
<feature type="signal peptide" evidence="1">
    <location>
        <begin position="1"/>
        <end position="17"/>
    </location>
</feature>
<evidence type="ECO:0000313" key="2">
    <source>
        <dbReference type="EMBL" id="GGZ08251.1"/>
    </source>
</evidence>
<protein>
    <recommendedName>
        <fullName evidence="4">Secreted protein</fullName>
    </recommendedName>
</protein>
<name>A0AA88CEM5_9BURK</name>
<dbReference type="AlphaFoldDB" id="A0AA88CEM5"/>
<feature type="chain" id="PRO_5041740364" description="Secreted protein" evidence="1">
    <location>
        <begin position="18"/>
        <end position="125"/>
    </location>
</feature>
<gene>
    <name evidence="2" type="ORF">GCM10007388_47270</name>
</gene>
<dbReference type="EMBL" id="BMWW01000011">
    <property type="protein sequence ID" value="GGZ08251.1"/>
    <property type="molecule type" value="Genomic_DNA"/>
</dbReference>
<proteinExistence type="predicted"/>
<sequence length="125" mass="13582">MAMIPCVFRYAPIIALACVHPIASCATNAPVTTVTRLGTSIMDVSCTVAAGGRCHYLFVTSLCQEKLLRDGTKERTCRYDQAVPPFQLRSGERKTVGGLPADFLYTMKFGAAPTMDECIRAPIPH</sequence>
<reference evidence="2" key="1">
    <citation type="journal article" date="2014" name="Int. J. Syst. Evol. Microbiol.">
        <title>Complete genome sequence of Corynebacterium casei LMG S-19264T (=DSM 44701T), isolated from a smear-ripened cheese.</title>
        <authorList>
            <consortium name="US DOE Joint Genome Institute (JGI-PGF)"/>
            <person name="Walter F."/>
            <person name="Albersmeier A."/>
            <person name="Kalinowski J."/>
            <person name="Ruckert C."/>
        </authorList>
    </citation>
    <scope>NUCLEOTIDE SEQUENCE</scope>
    <source>
        <strain evidence="2">KCTC 12344</strain>
    </source>
</reference>
<reference evidence="2" key="2">
    <citation type="submission" date="2022-12" db="EMBL/GenBank/DDBJ databases">
        <authorList>
            <person name="Sun Q."/>
            <person name="Kim S."/>
        </authorList>
    </citation>
    <scope>NUCLEOTIDE SEQUENCE</scope>
    <source>
        <strain evidence="2">KCTC 12344</strain>
    </source>
</reference>